<evidence type="ECO:0000313" key="2">
    <source>
        <dbReference type="Proteomes" id="UP000215914"/>
    </source>
</evidence>
<dbReference type="AlphaFoldDB" id="A0A251RRI5"/>
<accession>A0A251RRI5</accession>
<proteinExistence type="predicted"/>
<sequence length="116" mass="13660">MCWRNRMMISVLGKTKSFSNTLPFFHNSQDIKTLQLLLSLSLSLQNRANQTPPLHFHLKFQIQEFFHIWRSMDETSLKAINHQDFQISIFVSLQKLRLVDGYGKICSSGYQERKLL</sequence>
<protein>
    <submittedName>
        <fullName evidence="1">Uncharacterized protein</fullName>
    </submittedName>
</protein>
<dbReference type="EMBL" id="CM007906">
    <property type="protein sequence ID" value="OTF87108.1"/>
    <property type="molecule type" value="Genomic_DNA"/>
</dbReference>
<keyword evidence="2" id="KW-1185">Reference proteome</keyword>
<gene>
    <name evidence="1" type="ORF">HannXRQ_Chr17g0558171</name>
</gene>
<evidence type="ECO:0000313" key="1">
    <source>
        <dbReference type="EMBL" id="OTF87108.1"/>
    </source>
</evidence>
<dbReference type="InParanoid" id="A0A251RRI5"/>
<name>A0A251RRI5_HELAN</name>
<reference evidence="2" key="1">
    <citation type="journal article" date="2017" name="Nature">
        <title>The sunflower genome provides insights into oil metabolism, flowering and Asterid evolution.</title>
        <authorList>
            <person name="Badouin H."/>
            <person name="Gouzy J."/>
            <person name="Grassa C.J."/>
            <person name="Murat F."/>
            <person name="Staton S.E."/>
            <person name="Cottret L."/>
            <person name="Lelandais-Briere C."/>
            <person name="Owens G.L."/>
            <person name="Carrere S."/>
            <person name="Mayjonade B."/>
            <person name="Legrand L."/>
            <person name="Gill N."/>
            <person name="Kane N.C."/>
            <person name="Bowers J.E."/>
            <person name="Hubner S."/>
            <person name="Bellec A."/>
            <person name="Berard A."/>
            <person name="Berges H."/>
            <person name="Blanchet N."/>
            <person name="Boniface M.C."/>
            <person name="Brunel D."/>
            <person name="Catrice O."/>
            <person name="Chaidir N."/>
            <person name="Claudel C."/>
            <person name="Donnadieu C."/>
            <person name="Faraut T."/>
            <person name="Fievet G."/>
            <person name="Helmstetter N."/>
            <person name="King M."/>
            <person name="Knapp S.J."/>
            <person name="Lai Z."/>
            <person name="Le Paslier M.C."/>
            <person name="Lippi Y."/>
            <person name="Lorenzon L."/>
            <person name="Mandel J.R."/>
            <person name="Marage G."/>
            <person name="Marchand G."/>
            <person name="Marquand E."/>
            <person name="Bret-Mestries E."/>
            <person name="Morien E."/>
            <person name="Nambeesan S."/>
            <person name="Nguyen T."/>
            <person name="Pegot-Espagnet P."/>
            <person name="Pouilly N."/>
            <person name="Raftis F."/>
            <person name="Sallet E."/>
            <person name="Schiex T."/>
            <person name="Thomas J."/>
            <person name="Vandecasteele C."/>
            <person name="Vares D."/>
            <person name="Vear F."/>
            <person name="Vautrin S."/>
            <person name="Crespi M."/>
            <person name="Mangin B."/>
            <person name="Burke J.M."/>
            <person name="Salse J."/>
            <person name="Munos S."/>
            <person name="Vincourt P."/>
            <person name="Rieseberg L.H."/>
            <person name="Langlade N.B."/>
        </authorList>
    </citation>
    <scope>NUCLEOTIDE SEQUENCE [LARGE SCALE GENOMIC DNA]</scope>
    <source>
        <strain evidence="2">cv. SF193</strain>
    </source>
</reference>
<organism evidence="1 2">
    <name type="scientific">Helianthus annuus</name>
    <name type="common">Common sunflower</name>
    <dbReference type="NCBI Taxonomy" id="4232"/>
    <lineage>
        <taxon>Eukaryota</taxon>
        <taxon>Viridiplantae</taxon>
        <taxon>Streptophyta</taxon>
        <taxon>Embryophyta</taxon>
        <taxon>Tracheophyta</taxon>
        <taxon>Spermatophyta</taxon>
        <taxon>Magnoliopsida</taxon>
        <taxon>eudicotyledons</taxon>
        <taxon>Gunneridae</taxon>
        <taxon>Pentapetalae</taxon>
        <taxon>asterids</taxon>
        <taxon>campanulids</taxon>
        <taxon>Asterales</taxon>
        <taxon>Asteraceae</taxon>
        <taxon>Asteroideae</taxon>
        <taxon>Heliantheae alliance</taxon>
        <taxon>Heliantheae</taxon>
        <taxon>Helianthus</taxon>
    </lineage>
</organism>
<dbReference type="Proteomes" id="UP000215914">
    <property type="component" value="Chromosome 17"/>
</dbReference>